<dbReference type="SUPFAM" id="SSF55785">
    <property type="entry name" value="PYP-like sensor domain (PAS domain)"/>
    <property type="match status" value="1"/>
</dbReference>
<organism evidence="7 8">
    <name type="scientific">Meganyctiphanes norvegica</name>
    <name type="common">Northern krill</name>
    <name type="synonym">Thysanopoda norvegica</name>
    <dbReference type="NCBI Taxonomy" id="48144"/>
    <lineage>
        <taxon>Eukaryota</taxon>
        <taxon>Metazoa</taxon>
        <taxon>Ecdysozoa</taxon>
        <taxon>Arthropoda</taxon>
        <taxon>Crustacea</taxon>
        <taxon>Multicrustacea</taxon>
        <taxon>Malacostraca</taxon>
        <taxon>Eumalacostraca</taxon>
        <taxon>Eucarida</taxon>
        <taxon>Euphausiacea</taxon>
        <taxon>Euphausiidae</taxon>
        <taxon>Meganyctiphanes</taxon>
    </lineage>
</organism>
<dbReference type="GO" id="GO:0000981">
    <property type="term" value="F:DNA-binding transcription factor activity, RNA polymerase II-specific"/>
    <property type="evidence" value="ECO:0007669"/>
    <property type="project" value="TreeGrafter"/>
</dbReference>
<dbReference type="Pfam" id="PF00989">
    <property type="entry name" value="PAS"/>
    <property type="match status" value="1"/>
</dbReference>
<dbReference type="GO" id="GO:0005634">
    <property type="term" value="C:nucleus"/>
    <property type="evidence" value="ECO:0007669"/>
    <property type="project" value="UniProtKB-SubCell"/>
</dbReference>
<keyword evidence="4" id="KW-0804">Transcription</keyword>
<evidence type="ECO:0000256" key="1">
    <source>
        <dbReference type="ARBA" id="ARBA00004123"/>
    </source>
</evidence>
<comment type="subcellular location">
    <subcellularLocation>
        <location evidence="1">Nucleus</location>
    </subcellularLocation>
</comment>
<evidence type="ECO:0000256" key="2">
    <source>
        <dbReference type="ARBA" id="ARBA00022737"/>
    </source>
</evidence>
<name>A0AAV2S6V1_MEGNR</name>
<feature type="non-terminal residue" evidence="7">
    <location>
        <position position="1"/>
    </location>
</feature>
<protein>
    <recommendedName>
        <fullName evidence="6">PAS domain-containing protein</fullName>
    </recommendedName>
</protein>
<dbReference type="InterPro" id="IPR013767">
    <property type="entry name" value="PAS_fold"/>
</dbReference>
<dbReference type="PANTHER" id="PTHR23043:SF36">
    <property type="entry name" value="PROTEIN SINGLE-MINDED"/>
    <property type="match status" value="1"/>
</dbReference>
<evidence type="ECO:0000313" key="7">
    <source>
        <dbReference type="EMBL" id="CAL4161119.1"/>
    </source>
</evidence>
<dbReference type="InterPro" id="IPR035965">
    <property type="entry name" value="PAS-like_dom_sf"/>
</dbReference>
<evidence type="ECO:0000259" key="6">
    <source>
        <dbReference type="PROSITE" id="PS50112"/>
    </source>
</evidence>
<feature type="non-terminal residue" evidence="7">
    <location>
        <position position="128"/>
    </location>
</feature>
<evidence type="ECO:0000256" key="3">
    <source>
        <dbReference type="ARBA" id="ARBA00023015"/>
    </source>
</evidence>
<dbReference type="InterPro" id="IPR000014">
    <property type="entry name" value="PAS"/>
</dbReference>
<dbReference type="GO" id="GO:0010557">
    <property type="term" value="P:positive regulation of macromolecule biosynthetic process"/>
    <property type="evidence" value="ECO:0007669"/>
    <property type="project" value="UniProtKB-ARBA"/>
</dbReference>
<dbReference type="SMART" id="SM00091">
    <property type="entry name" value="PAS"/>
    <property type="match status" value="1"/>
</dbReference>
<keyword evidence="2" id="KW-0677">Repeat</keyword>
<dbReference type="PANTHER" id="PTHR23043">
    <property type="entry name" value="HYPOXIA-INDUCIBLE FACTOR 1 ALPHA"/>
    <property type="match status" value="1"/>
</dbReference>
<gene>
    <name evidence="7" type="ORF">MNOR_LOCUS32593</name>
</gene>
<comment type="caution">
    <text evidence="7">The sequence shown here is derived from an EMBL/GenBank/DDBJ whole genome shotgun (WGS) entry which is preliminary data.</text>
</comment>
<keyword evidence="3" id="KW-0805">Transcription regulation</keyword>
<evidence type="ECO:0000256" key="5">
    <source>
        <dbReference type="ARBA" id="ARBA00023242"/>
    </source>
</evidence>
<evidence type="ECO:0000256" key="4">
    <source>
        <dbReference type="ARBA" id="ARBA00023163"/>
    </source>
</evidence>
<dbReference type="NCBIfam" id="TIGR00229">
    <property type="entry name" value="sensory_box"/>
    <property type="match status" value="1"/>
</dbReference>
<dbReference type="Proteomes" id="UP001497623">
    <property type="component" value="Unassembled WGS sequence"/>
</dbReference>
<accession>A0AAV2S6V1</accession>
<keyword evidence="5" id="KW-0539">Nucleus</keyword>
<evidence type="ECO:0000313" key="8">
    <source>
        <dbReference type="Proteomes" id="UP001497623"/>
    </source>
</evidence>
<keyword evidence="8" id="KW-1185">Reference proteome</keyword>
<dbReference type="AlphaFoldDB" id="A0AAV2S6V1"/>
<sequence length="128" mass="14152">GLGDMWGAAPPMTNPREAVMKELGSHLLQTLDGFIFVVAPDGKIMYISETASTHLGLSQVELTGNSIYEYIHPHDHEEMTMVLSPPPQPAPTGYVGFRGDEEIERTFFIRMKCVLAKRNAGLTTQGYK</sequence>
<dbReference type="EMBL" id="CAXKWB010044681">
    <property type="protein sequence ID" value="CAL4161119.1"/>
    <property type="molecule type" value="Genomic_DNA"/>
</dbReference>
<proteinExistence type="predicted"/>
<feature type="domain" description="PAS" evidence="6">
    <location>
        <begin position="20"/>
        <end position="83"/>
    </location>
</feature>
<reference evidence="7 8" key="1">
    <citation type="submission" date="2024-05" db="EMBL/GenBank/DDBJ databases">
        <authorList>
            <person name="Wallberg A."/>
        </authorList>
    </citation>
    <scope>NUCLEOTIDE SEQUENCE [LARGE SCALE GENOMIC DNA]</scope>
</reference>
<dbReference type="Gene3D" id="3.30.450.20">
    <property type="entry name" value="PAS domain"/>
    <property type="match status" value="1"/>
</dbReference>
<dbReference type="PROSITE" id="PS50112">
    <property type="entry name" value="PAS"/>
    <property type="match status" value="1"/>
</dbReference>
<dbReference type="GO" id="GO:0000977">
    <property type="term" value="F:RNA polymerase II transcription regulatory region sequence-specific DNA binding"/>
    <property type="evidence" value="ECO:0007669"/>
    <property type="project" value="TreeGrafter"/>
</dbReference>
<dbReference type="CDD" id="cd00130">
    <property type="entry name" value="PAS"/>
    <property type="match status" value="1"/>
</dbReference>